<name>A0A4S2KJF5_9HYME</name>
<evidence type="ECO:0000313" key="2">
    <source>
        <dbReference type="EMBL" id="TGZ49711.1"/>
    </source>
</evidence>
<sequence>MPFPPREKASGGARVRERCRGTGASSGTADFDSSGKLSALCVRRGFPTPPIARAGHLMSLRGQRKEREITRLRARFAAAHPRRQQECLGTLRAHQPGTAHVPMTTRVQFHPLSSQPALSFQRTLASARATGCLVATGFGSRAAKRGLPGIAYSRIPGSGRMIDIDRRAERKREREREREREGRELGKRNLEPHRGFAARQDLDYRGNVVNDLLQIGLLREARERNDPQGWSESGRYEGRTPLTSPALQRHTRSLRFGPCDRT</sequence>
<gene>
    <name evidence="2" type="ORF">DBV15_01279</name>
</gene>
<proteinExistence type="predicted"/>
<keyword evidence="3" id="KW-1185">Reference proteome</keyword>
<feature type="compositionally biased region" description="Basic and acidic residues" evidence="1">
    <location>
        <begin position="1"/>
        <end position="20"/>
    </location>
</feature>
<feature type="region of interest" description="Disordered" evidence="1">
    <location>
        <begin position="224"/>
        <end position="262"/>
    </location>
</feature>
<dbReference type="EMBL" id="QBLH01002107">
    <property type="protein sequence ID" value="TGZ49711.1"/>
    <property type="molecule type" value="Genomic_DNA"/>
</dbReference>
<feature type="region of interest" description="Disordered" evidence="1">
    <location>
        <begin position="167"/>
        <end position="192"/>
    </location>
</feature>
<evidence type="ECO:0000313" key="3">
    <source>
        <dbReference type="Proteomes" id="UP000310200"/>
    </source>
</evidence>
<accession>A0A4S2KJF5</accession>
<dbReference type="AlphaFoldDB" id="A0A4S2KJF5"/>
<organism evidence="2 3">
    <name type="scientific">Temnothorax longispinosus</name>
    <dbReference type="NCBI Taxonomy" id="300112"/>
    <lineage>
        <taxon>Eukaryota</taxon>
        <taxon>Metazoa</taxon>
        <taxon>Ecdysozoa</taxon>
        <taxon>Arthropoda</taxon>
        <taxon>Hexapoda</taxon>
        <taxon>Insecta</taxon>
        <taxon>Pterygota</taxon>
        <taxon>Neoptera</taxon>
        <taxon>Endopterygota</taxon>
        <taxon>Hymenoptera</taxon>
        <taxon>Apocrita</taxon>
        <taxon>Aculeata</taxon>
        <taxon>Formicoidea</taxon>
        <taxon>Formicidae</taxon>
        <taxon>Myrmicinae</taxon>
        <taxon>Temnothorax</taxon>
    </lineage>
</organism>
<comment type="caution">
    <text evidence="2">The sequence shown here is derived from an EMBL/GenBank/DDBJ whole genome shotgun (WGS) entry which is preliminary data.</text>
</comment>
<feature type="region of interest" description="Disordered" evidence="1">
    <location>
        <begin position="1"/>
        <end position="30"/>
    </location>
</feature>
<protein>
    <submittedName>
        <fullName evidence="2">Uncharacterized protein</fullName>
    </submittedName>
</protein>
<dbReference type="Proteomes" id="UP000310200">
    <property type="component" value="Unassembled WGS sequence"/>
</dbReference>
<evidence type="ECO:0000256" key="1">
    <source>
        <dbReference type="SAM" id="MobiDB-lite"/>
    </source>
</evidence>
<reference evidence="2 3" key="1">
    <citation type="journal article" date="2019" name="Philos. Trans. R. Soc. Lond., B, Biol. Sci.">
        <title>Ant behaviour and brain gene expression of defending hosts depend on the ecological success of the intruding social parasite.</title>
        <authorList>
            <person name="Kaur R."/>
            <person name="Stoldt M."/>
            <person name="Jongepier E."/>
            <person name="Feldmeyer B."/>
            <person name="Menzel F."/>
            <person name="Bornberg-Bauer E."/>
            <person name="Foitzik S."/>
        </authorList>
    </citation>
    <scope>NUCLEOTIDE SEQUENCE [LARGE SCALE GENOMIC DNA]</scope>
    <source>
        <tissue evidence="2">Whole body</tissue>
    </source>
</reference>